<dbReference type="Gene3D" id="1.10.10.10">
    <property type="entry name" value="Winged helix-like DNA-binding domain superfamily/Winged helix DNA-binding domain"/>
    <property type="match status" value="1"/>
</dbReference>
<evidence type="ECO:0000259" key="2">
    <source>
        <dbReference type="Pfam" id="PF14503"/>
    </source>
</evidence>
<evidence type="ECO:0000259" key="1">
    <source>
        <dbReference type="Pfam" id="PF14502"/>
    </source>
</evidence>
<evidence type="ECO:0000313" key="4">
    <source>
        <dbReference type="Proteomes" id="UP000019030"/>
    </source>
</evidence>
<dbReference type="OrthoDB" id="147067at2"/>
<dbReference type="Proteomes" id="UP000019030">
    <property type="component" value="Chromosome"/>
</dbReference>
<accession>W0LAR5</accession>
<dbReference type="STRING" id="1441930.Z042_15900"/>
<dbReference type="Pfam" id="PF14503">
    <property type="entry name" value="YhfZ_C"/>
    <property type="match status" value="1"/>
</dbReference>
<dbReference type="eggNOG" id="COG2188">
    <property type="taxonomic scope" value="Bacteria"/>
</dbReference>
<reference evidence="3 4" key="1">
    <citation type="submission" date="2014-01" db="EMBL/GenBank/DDBJ databases">
        <title>Isolation of Serratia multitudinisentens RB-25 from Ex-Landfill site.</title>
        <authorList>
            <person name="Robson E.H.J."/>
        </authorList>
    </citation>
    <scope>NUCLEOTIDE SEQUENCE [LARGE SCALE GENOMIC DNA]</scope>
    <source>
        <strain evidence="3 4">RB-25</strain>
    </source>
</reference>
<dbReference type="InterPro" id="IPR036390">
    <property type="entry name" value="WH_DNA-bd_sf"/>
</dbReference>
<gene>
    <name evidence="3" type="ORF">Z042_15900</name>
</gene>
<keyword evidence="4" id="KW-1185">Reference proteome</keyword>
<protein>
    <recommendedName>
        <fullName evidence="5">HTH gntR-type domain-containing protein</fullName>
    </recommendedName>
</protein>
<feature type="domain" description="Uncharacterised protein YhfZ C-terminal" evidence="2">
    <location>
        <begin position="77"/>
        <end position="299"/>
    </location>
</feature>
<dbReference type="KEGG" id="sfo:Z042_15900"/>
<dbReference type="Gene3D" id="3.40.190.10">
    <property type="entry name" value="Periplasmic binding protein-like II"/>
    <property type="match status" value="2"/>
</dbReference>
<dbReference type="AlphaFoldDB" id="W0LAR5"/>
<sequence length="299" mass="33692">MTRRFIKKEGMALTLLARYLLGEQVGGRLKTIDELSQAFELSVGVVQNALKSLENQHYIALERRGRNGTLVQSINYAGLFSQAGIDNLVCAMPLPYTKLYEGLASGLKKQCQGISLYFAHMRGADIRIECLKNGIYDMAVTSRLAAENYLQQGDVRIALSLGEHSYVNAHHLICRQGQQDQIQRVGLDFRSPDQRLMTELFFANRQIEWVNIGYNEGLALIEKGQIDAMIWNLTEDLASHYLTSIPLAEHAIYQQATEAVVLINQDNHYIEQLLTRIVDINALLEHQRAVQAGLIDPSY</sequence>
<dbReference type="InterPro" id="IPR032791">
    <property type="entry name" value="YhfZ_C"/>
</dbReference>
<dbReference type="SUPFAM" id="SSF46785">
    <property type="entry name" value="Winged helix' DNA-binding domain"/>
    <property type="match status" value="1"/>
</dbReference>
<evidence type="ECO:0000313" key="3">
    <source>
        <dbReference type="EMBL" id="AHG20918.1"/>
    </source>
</evidence>
<dbReference type="PATRIC" id="fig|1441930.4.peg.3132"/>
<reference evidence="3 4" key="2">
    <citation type="submission" date="2015-03" db="EMBL/GenBank/DDBJ databases">
        <authorList>
            <person name="Chan K.-G."/>
        </authorList>
    </citation>
    <scope>NUCLEOTIDE SEQUENCE [LARGE SCALE GENOMIC DNA]</scope>
    <source>
        <strain evidence="3 4">RB-25</strain>
    </source>
</reference>
<dbReference type="EMBL" id="CP007044">
    <property type="protein sequence ID" value="AHG20918.1"/>
    <property type="molecule type" value="Genomic_DNA"/>
</dbReference>
<evidence type="ECO:0008006" key="5">
    <source>
        <dbReference type="Google" id="ProtNLM"/>
    </source>
</evidence>
<feature type="domain" description="YhfZ helix-turn-helix" evidence="1">
    <location>
        <begin position="25"/>
        <end position="71"/>
    </location>
</feature>
<dbReference type="InterPro" id="IPR041444">
    <property type="entry name" value="HTH_41"/>
</dbReference>
<dbReference type="RefSeq" id="WP_024913668.1">
    <property type="nucleotide sequence ID" value="NZ_CP007044.2"/>
</dbReference>
<dbReference type="Pfam" id="PF14502">
    <property type="entry name" value="HTH_41"/>
    <property type="match status" value="1"/>
</dbReference>
<proteinExistence type="predicted"/>
<name>W0LAR5_9GAMM</name>
<dbReference type="HOGENOM" id="CLU_073294_1_0_6"/>
<dbReference type="NCBIfam" id="NF041241">
    <property type="entry name" value="YhfZ_full"/>
    <property type="match status" value="1"/>
</dbReference>
<dbReference type="SUPFAM" id="SSF53850">
    <property type="entry name" value="Periplasmic binding protein-like II"/>
    <property type="match status" value="1"/>
</dbReference>
<organism evidence="3 4">
    <name type="scientific">Chania multitudinisentens RB-25</name>
    <dbReference type="NCBI Taxonomy" id="1441930"/>
    <lineage>
        <taxon>Bacteria</taxon>
        <taxon>Pseudomonadati</taxon>
        <taxon>Pseudomonadota</taxon>
        <taxon>Gammaproteobacteria</taxon>
        <taxon>Enterobacterales</taxon>
        <taxon>Yersiniaceae</taxon>
        <taxon>Chania</taxon>
    </lineage>
</organism>
<dbReference type="InterPro" id="IPR036388">
    <property type="entry name" value="WH-like_DNA-bd_sf"/>
</dbReference>